<proteinExistence type="predicted"/>
<feature type="compositionally biased region" description="Low complexity" evidence="1">
    <location>
        <begin position="100"/>
        <end position="112"/>
    </location>
</feature>
<protein>
    <submittedName>
        <fullName evidence="2">Uncharacterized protein</fullName>
    </submittedName>
</protein>
<dbReference type="Proteomes" id="UP000605024">
    <property type="component" value="Unassembled WGS sequence"/>
</dbReference>
<dbReference type="AlphaFoldDB" id="A0A8I0KNU7"/>
<name>A0A8I0KNU7_CITBR</name>
<sequence>MFDLNTSSSTINDDQEILANMLGSNDVSFEIQYHAPSANAQPLDEWFKNHYKKVALHAMNQAIHQKHLRVKSLSLTLQNMISHCVPRTGSAIKSRRSSKSAKNSSSSGSNDGSDPEPASAFGSLFLSCFCLLTLPLNSFANNSITEVAA</sequence>
<dbReference type="EMBL" id="JACXSK010000001">
    <property type="protein sequence ID" value="MBD3121386.1"/>
    <property type="molecule type" value="Genomic_DNA"/>
</dbReference>
<evidence type="ECO:0000256" key="1">
    <source>
        <dbReference type="SAM" id="MobiDB-lite"/>
    </source>
</evidence>
<gene>
    <name evidence="2" type="ORF">ID160_01670</name>
</gene>
<dbReference type="RefSeq" id="WP_159137034.1">
    <property type="nucleotide sequence ID" value="NZ_JACXSK010000001.1"/>
</dbReference>
<accession>A0A8I0KNU7</accession>
<organism evidence="2 3">
    <name type="scientific">Citrobacter braakii</name>
    <dbReference type="NCBI Taxonomy" id="57706"/>
    <lineage>
        <taxon>Bacteria</taxon>
        <taxon>Pseudomonadati</taxon>
        <taxon>Pseudomonadota</taxon>
        <taxon>Gammaproteobacteria</taxon>
        <taxon>Enterobacterales</taxon>
        <taxon>Enterobacteriaceae</taxon>
        <taxon>Citrobacter</taxon>
        <taxon>Citrobacter freundii complex</taxon>
    </lineage>
</organism>
<reference evidence="2" key="1">
    <citation type="submission" date="2020-09" db="EMBL/GenBank/DDBJ databases">
        <title>Characterization of IncC plasmids in Enterobacterales of food-producing animals originating from China.</title>
        <authorList>
            <person name="Zhang Y."/>
            <person name="Lei C.-W."/>
        </authorList>
    </citation>
    <scope>NUCLEOTIDE SEQUENCE</scope>
    <source>
        <strain evidence="2">CC1</strain>
    </source>
</reference>
<evidence type="ECO:0000313" key="3">
    <source>
        <dbReference type="Proteomes" id="UP000605024"/>
    </source>
</evidence>
<evidence type="ECO:0000313" key="2">
    <source>
        <dbReference type="EMBL" id="MBD3121386.1"/>
    </source>
</evidence>
<comment type="caution">
    <text evidence="2">The sequence shown here is derived from an EMBL/GenBank/DDBJ whole genome shotgun (WGS) entry which is preliminary data.</text>
</comment>
<feature type="region of interest" description="Disordered" evidence="1">
    <location>
        <begin position="88"/>
        <end position="114"/>
    </location>
</feature>